<evidence type="ECO:0000256" key="7">
    <source>
        <dbReference type="RuleBase" id="RU361267"/>
    </source>
</evidence>
<dbReference type="NCBIfam" id="TIGR00530">
    <property type="entry name" value="AGP_acyltrn"/>
    <property type="match status" value="1"/>
</dbReference>
<dbReference type="CDD" id="cd07989">
    <property type="entry name" value="LPLAT_AGPAT-like"/>
    <property type="match status" value="1"/>
</dbReference>
<evidence type="ECO:0000256" key="1">
    <source>
        <dbReference type="ARBA" id="ARBA00005189"/>
    </source>
</evidence>
<dbReference type="Pfam" id="PF01553">
    <property type="entry name" value="Acyltransferase"/>
    <property type="match status" value="1"/>
</dbReference>
<dbReference type="KEGG" id="cbei:LF65_01880"/>
<dbReference type="SMART" id="SM00563">
    <property type="entry name" value="PlsC"/>
    <property type="match status" value="1"/>
</dbReference>
<reference evidence="9" key="2">
    <citation type="submission" date="2016-02" db="EMBL/GenBank/DDBJ databases">
        <title>Genome sequence of Clostridium beijerinckii strain 59B.</title>
        <authorList>
            <person name="Little G.T."/>
            <person name="Minton N.P."/>
        </authorList>
    </citation>
    <scope>NUCLEOTIDE SEQUENCE</scope>
    <source>
        <strain evidence="9">NCIMB 14988</strain>
    </source>
</reference>
<comment type="similarity">
    <text evidence="2 7">Belongs to the 1-acyl-sn-glycerol-3-phosphate acyltransferase family.</text>
</comment>
<dbReference type="OrthoDB" id="9803035at2"/>
<evidence type="ECO:0000313" key="11">
    <source>
        <dbReference type="Proteomes" id="UP000031866"/>
    </source>
</evidence>
<gene>
    <name evidence="10" type="ORF">DFH45_000247</name>
    <name evidence="9" type="ORF">LF65_01880</name>
</gene>
<comment type="pathway">
    <text evidence="1">Lipid metabolism.</text>
</comment>
<organism evidence="9 11">
    <name type="scientific">Clostridium beijerinckii</name>
    <name type="common">Clostridium MP</name>
    <dbReference type="NCBI Taxonomy" id="1520"/>
    <lineage>
        <taxon>Bacteria</taxon>
        <taxon>Bacillati</taxon>
        <taxon>Bacillota</taxon>
        <taxon>Clostridia</taxon>
        <taxon>Eubacteriales</taxon>
        <taxon>Clostridiaceae</taxon>
        <taxon>Clostridium</taxon>
    </lineage>
</organism>
<proteinExistence type="inferred from homology"/>
<reference evidence="10" key="3">
    <citation type="submission" date="2020-05" db="EMBL/GenBank/DDBJ databases">
        <title>Genomic insights into acetone-butanol-ethanol (ABE) fermentation by sequencing solventogenic clostridia strains.</title>
        <authorList>
            <person name="Brown S."/>
        </authorList>
    </citation>
    <scope>NUCLEOTIDE SEQUENCE</scope>
    <source>
        <strain evidence="10">DJ126</strain>
    </source>
</reference>
<dbReference type="EC" id="2.3.1.51" evidence="7"/>
<keyword evidence="5 7" id="KW-0443">Lipid metabolism</keyword>
<keyword evidence="7" id="KW-0594">Phospholipid biosynthesis</keyword>
<evidence type="ECO:0000313" key="10">
    <source>
        <dbReference type="EMBL" id="NRV07284.1"/>
    </source>
</evidence>
<sequence>MFLKKICYVFYMLWVRIKGVKHTFILRTQGDESAEEYVRKTAYLWSKFTLKIIGIELDVTGTENIPEEQCVFVGNHSSILDIIILLYTVNKKMGFIAKRELLKTPILGYWLKKSKCVPLDRSNTRAAIASINEAIENIKNGSSMVIFPEGTRNKEGKVGQFKKGSLKLATKSQAIIVPVSIDRASRAFEDTRKFKPTKIKVVFGKTIDTKNLSKEEEYNLAENIRNTIIDNLK</sequence>
<comment type="catalytic activity">
    <reaction evidence="7">
        <text>a 1-acyl-sn-glycero-3-phosphate + an acyl-CoA = a 1,2-diacyl-sn-glycero-3-phosphate + CoA</text>
        <dbReference type="Rhea" id="RHEA:19709"/>
        <dbReference type="ChEBI" id="CHEBI:57287"/>
        <dbReference type="ChEBI" id="CHEBI:57970"/>
        <dbReference type="ChEBI" id="CHEBI:58342"/>
        <dbReference type="ChEBI" id="CHEBI:58608"/>
        <dbReference type="EC" id="2.3.1.51"/>
    </reaction>
</comment>
<keyword evidence="7" id="KW-1208">Phospholipid metabolism</keyword>
<protein>
    <recommendedName>
        <fullName evidence="7">1-acyl-sn-glycerol-3-phosphate acyltransferase</fullName>
        <ecNumber evidence="7">2.3.1.51</ecNumber>
    </recommendedName>
</protein>
<evidence type="ECO:0000256" key="3">
    <source>
        <dbReference type="ARBA" id="ARBA00022516"/>
    </source>
</evidence>
<dbReference type="Proteomes" id="UP000821656">
    <property type="component" value="Unassembled WGS sequence"/>
</dbReference>
<reference evidence="11" key="1">
    <citation type="submission" date="2014-12" db="EMBL/GenBank/DDBJ databases">
        <title>Genome sequence of Clostridium beijerinckii strain 59B.</title>
        <authorList>
            <person name="Little G.T."/>
            <person name="Minton N.P."/>
        </authorList>
    </citation>
    <scope>NUCLEOTIDE SEQUENCE [LARGE SCALE GENOMIC DNA]</scope>
    <source>
        <strain evidence="11">59B</strain>
    </source>
</reference>
<name>A0A0B5QJR6_CLOBE</name>
<dbReference type="GO" id="GO:0006654">
    <property type="term" value="P:phosphatidic acid biosynthetic process"/>
    <property type="evidence" value="ECO:0007669"/>
    <property type="project" value="TreeGrafter"/>
</dbReference>
<evidence type="ECO:0000256" key="2">
    <source>
        <dbReference type="ARBA" id="ARBA00008655"/>
    </source>
</evidence>
<accession>A0A0B5QJR6</accession>
<feature type="domain" description="Phospholipid/glycerol acyltransferase" evidence="8">
    <location>
        <begin position="70"/>
        <end position="184"/>
    </location>
</feature>
<dbReference type="PANTHER" id="PTHR10434:SF64">
    <property type="entry name" value="1-ACYL-SN-GLYCEROL-3-PHOSPHATE ACYLTRANSFERASE-RELATED"/>
    <property type="match status" value="1"/>
</dbReference>
<dbReference type="InterPro" id="IPR004552">
    <property type="entry name" value="AGP_acyltrans"/>
</dbReference>
<keyword evidence="6 7" id="KW-0012">Acyltransferase</keyword>
<dbReference type="SUPFAM" id="SSF69593">
    <property type="entry name" value="Glycerol-3-phosphate (1)-acyltransferase"/>
    <property type="match status" value="1"/>
</dbReference>
<keyword evidence="4 7" id="KW-0808">Transferase</keyword>
<dbReference type="RefSeq" id="WP_041895778.1">
    <property type="nucleotide sequence ID" value="NZ_CP010086.2"/>
</dbReference>
<dbReference type="EMBL" id="JABSXK010000001">
    <property type="protein sequence ID" value="NRV07284.1"/>
    <property type="molecule type" value="Genomic_DNA"/>
</dbReference>
<evidence type="ECO:0000256" key="4">
    <source>
        <dbReference type="ARBA" id="ARBA00022679"/>
    </source>
</evidence>
<comment type="domain">
    <text evidence="7">The HXXXXD motif is essential for acyltransferase activity and may constitute the binding site for the phosphate moiety of the glycerol-3-phosphate.</text>
</comment>
<keyword evidence="3 7" id="KW-0444">Lipid biosynthesis</keyword>
<dbReference type="STRING" id="1520.LF65_01880"/>
<dbReference type="Proteomes" id="UP000031866">
    <property type="component" value="Chromosome"/>
</dbReference>
<evidence type="ECO:0000313" key="9">
    <source>
        <dbReference type="EMBL" id="AJG98481.1"/>
    </source>
</evidence>
<dbReference type="GO" id="GO:0003841">
    <property type="term" value="F:1-acylglycerol-3-phosphate O-acyltransferase activity"/>
    <property type="evidence" value="ECO:0007669"/>
    <property type="project" value="UniProtKB-UniRule"/>
</dbReference>
<dbReference type="AlphaFoldDB" id="A0A0B5QJR6"/>
<evidence type="ECO:0000256" key="6">
    <source>
        <dbReference type="ARBA" id="ARBA00023315"/>
    </source>
</evidence>
<dbReference type="GO" id="GO:0016020">
    <property type="term" value="C:membrane"/>
    <property type="evidence" value="ECO:0007669"/>
    <property type="project" value="InterPro"/>
</dbReference>
<evidence type="ECO:0000259" key="8">
    <source>
        <dbReference type="SMART" id="SM00563"/>
    </source>
</evidence>
<dbReference type="EMBL" id="CP010086">
    <property type="protein sequence ID" value="AJG98481.1"/>
    <property type="molecule type" value="Genomic_DNA"/>
</dbReference>
<dbReference type="InterPro" id="IPR002123">
    <property type="entry name" value="Plipid/glycerol_acylTrfase"/>
</dbReference>
<dbReference type="PANTHER" id="PTHR10434">
    <property type="entry name" value="1-ACYL-SN-GLYCEROL-3-PHOSPHATE ACYLTRANSFERASE"/>
    <property type="match status" value="1"/>
</dbReference>
<evidence type="ECO:0000256" key="5">
    <source>
        <dbReference type="ARBA" id="ARBA00023098"/>
    </source>
</evidence>